<keyword evidence="3" id="KW-0808">Transferase</keyword>
<dbReference type="OrthoDB" id="248923at2759"/>
<dbReference type="PROSITE" id="PS50011">
    <property type="entry name" value="PROTEIN_KINASE_DOM"/>
    <property type="match status" value="1"/>
</dbReference>
<dbReference type="PANTHER" id="PTHR44899">
    <property type="entry name" value="CAMK FAMILY PROTEIN KINASE"/>
    <property type="match status" value="1"/>
</dbReference>
<keyword evidence="5" id="KW-0418">Kinase</keyword>
<feature type="coiled-coil region" evidence="10">
    <location>
        <begin position="605"/>
        <end position="719"/>
    </location>
</feature>
<protein>
    <recommendedName>
        <fullName evidence="1">non-specific serine/threonine protein kinase</fullName>
        <ecNumber evidence="1">2.7.11.1</ecNumber>
    </recommendedName>
</protein>
<feature type="compositionally biased region" description="Acidic residues" evidence="11">
    <location>
        <begin position="486"/>
        <end position="503"/>
    </location>
</feature>
<keyword evidence="4 9" id="KW-0547">Nucleotide-binding</keyword>
<evidence type="ECO:0000256" key="7">
    <source>
        <dbReference type="ARBA" id="ARBA00047899"/>
    </source>
</evidence>
<dbReference type="InterPro" id="IPR008271">
    <property type="entry name" value="Ser/Thr_kinase_AS"/>
</dbReference>
<keyword evidence="6 9" id="KW-0067">ATP-binding</keyword>
<name>A0A8K1CJK0_PYTOL</name>
<feature type="domain" description="Protein kinase" evidence="12">
    <location>
        <begin position="21"/>
        <end position="282"/>
    </location>
</feature>
<proteinExistence type="predicted"/>
<accession>A0A8K1CJK0</accession>
<dbReference type="AlphaFoldDB" id="A0A8K1CJK0"/>
<comment type="catalytic activity">
    <reaction evidence="8">
        <text>L-seryl-[protein] + ATP = O-phospho-L-seryl-[protein] + ADP + H(+)</text>
        <dbReference type="Rhea" id="RHEA:17989"/>
        <dbReference type="Rhea" id="RHEA-COMP:9863"/>
        <dbReference type="Rhea" id="RHEA-COMP:11604"/>
        <dbReference type="ChEBI" id="CHEBI:15378"/>
        <dbReference type="ChEBI" id="CHEBI:29999"/>
        <dbReference type="ChEBI" id="CHEBI:30616"/>
        <dbReference type="ChEBI" id="CHEBI:83421"/>
        <dbReference type="ChEBI" id="CHEBI:456216"/>
        <dbReference type="EC" id="2.7.11.1"/>
    </reaction>
</comment>
<dbReference type="GO" id="GO:0005524">
    <property type="term" value="F:ATP binding"/>
    <property type="evidence" value="ECO:0007669"/>
    <property type="project" value="UniProtKB-UniRule"/>
</dbReference>
<comment type="catalytic activity">
    <reaction evidence="7">
        <text>L-threonyl-[protein] + ATP = O-phospho-L-threonyl-[protein] + ADP + H(+)</text>
        <dbReference type="Rhea" id="RHEA:46608"/>
        <dbReference type="Rhea" id="RHEA-COMP:11060"/>
        <dbReference type="Rhea" id="RHEA-COMP:11605"/>
        <dbReference type="ChEBI" id="CHEBI:15378"/>
        <dbReference type="ChEBI" id="CHEBI:30013"/>
        <dbReference type="ChEBI" id="CHEBI:30616"/>
        <dbReference type="ChEBI" id="CHEBI:61977"/>
        <dbReference type="ChEBI" id="CHEBI:456216"/>
        <dbReference type="EC" id="2.7.11.1"/>
    </reaction>
</comment>
<keyword evidence="14" id="KW-1185">Reference proteome</keyword>
<evidence type="ECO:0000313" key="14">
    <source>
        <dbReference type="Proteomes" id="UP000794436"/>
    </source>
</evidence>
<dbReference type="InterPro" id="IPR019530">
    <property type="entry name" value="Intra-flagellar_transport_57"/>
</dbReference>
<keyword evidence="10" id="KW-0175">Coiled coil</keyword>
<evidence type="ECO:0000256" key="2">
    <source>
        <dbReference type="ARBA" id="ARBA00022527"/>
    </source>
</evidence>
<dbReference type="SUPFAM" id="SSF56112">
    <property type="entry name" value="Protein kinase-like (PK-like)"/>
    <property type="match status" value="1"/>
</dbReference>
<evidence type="ECO:0000256" key="4">
    <source>
        <dbReference type="ARBA" id="ARBA00022741"/>
    </source>
</evidence>
<comment type="caution">
    <text evidence="13">The sequence shown here is derived from an EMBL/GenBank/DDBJ whole genome shotgun (WGS) entry which is preliminary data.</text>
</comment>
<feature type="binding site" evidence="9">
    <location>
        <position position="48"/>
    </location>
    <ligand>
        <name>ATP</name>
        <dbReference type="ChEBI" id="CHEBI:30616"/>
    </ligand>
</feature>
<evidence type="ECO:0000256" key="11">
    <source>
        <dbReference type="SAM" id="MobiDB-lite"/>
    </source>
</evidence>
<feature type="compositionally biased region" description="Basic and acidic residues" evidence="11">
    <location>
        <begin position="301"/>
        <end position="311"/>
    </location>
</feature>
<evidence type="ECO:0000259" key="12">
    <source>
        <dbReference type="PROSITE" id="PS50011"/>
    </source>
</evidence>
<dbReference type="SMART" id="SM00220">
    <property type="entry name" value="S_TKc"/>
    <property type="match status" value="1"/>
</dbReference>
<gene>
    <name evidence="13" type="ORF">Poli38472_012856</name>
</gene>
<dbReference type="Gene3D" id="1.10.510.10">
    <property type="entry name" value="Transferase(Phosphotransferase) domain 1"/>
    <property type="match status" value="1"/>
</dbReference>
<dbReference type="InterPro" id="IPR011009">
    <property type="entry name" value="Kinase-like_dom_sf"/>
</dbReference>
<dbReference type="InterPro" id="IPR051131">
    <property type="entry name" value="NEK_Ser/Thr_kinase_NIMA"/>
</dbReference>
<dbReference type="Proteomes" id="UP000794436">
    <property type="component" value="Unassembled WGS sequence"/>
</dbReference>
<feature type="region of interest" description="Disordered" evidence="11">
    <location>
        <begin position="278"/>
        <end position="339"/>
    </location>
</feature>
<sequence length="727" mass="82770">MELLTDEQRALFVSGGRLDDYDVLKPIGKGKFSVVYKASRGGQSVALKKISIFDLMDARAREKTLKEVRLVQSVSHPHIIQYVDAFLDQKELYIAFEWAEAGDLKRQIRKANEKRVRFDERTIWRYFTQLCAAILHLHRARIMHRDLKPANIFLTLQGEVKVGDLGLGRHLSENTLEAHSKVGTPLYMSPEVLRGEGYDWKSDVWSLGCILYELAMMRSPFKSEGLNLYGLFQKISKGDYEPVSSVYSEHLRRLVTRMTSLSASERPTMEEVWNACQTRPSTATLTERTEKKTRVATPEKQQVEKEAEPKLSRRSPPKTSEDPATISSPAADDEDARSQRLAEATMETLYERLKLLRCDTVLSTRLSRQHFASESRYLPTTYASSFERFKDMMRVAKRLLELTGASADDLARLADDQAPLTLVQTLLVIAERHGVSNIGHLSAPSLTSGVGLDVCTLLDALSQQALEVSGLCRTLPQYPVERVETVDGEDAMEADGEESEDGSNDSTMSTPFEDDTTGMDARWLVVRECLAKEEDGEDNGGVLYSHVDAAAWRREVERMSRVLTERWRHAQRARPAERSWHTRLETIQLHADAVVSNHTETVTQLQLLREKRGQERETMERLETRLQRQYESTQRAFQTLQERLADAQSDANQRQTRVHEGLVHLREVETALSSTSERVQSANAQLTDNAKLLQLKTSLRRLQEENDALSINTEVLRRQVFHQQLTR</sequence>
<dbReference type="Pfam" id="PF10498">
    <property type="entry name" value="IFT57"/>
    <property type="match status" value="1"/>
</dbReference>
<dbReference type="PROSITE" id="PS00108">
    <property type="entry name" value="PROTEIN_KINASE_ST"/>
    <property type="match status" value="1"/>
</dbReference>
<dbReference type="Pfam" id="PF00069">
    <property type="entry name" value="Pkinase"/>
    <property type="match status" value="1"/>
</dbReference>
<reference evidence="13" key="1">
    <citation type="submission" date="2019-03" db="EMBL/GenBank/DDBJ databases">
        <title>Long read genome sequence of the mycoparasitic Pythium oligandrum ATCC 38472 isolated from sugarbeet rhizosphere.</title>
        <authorList>
            <person name="Gaulin E."/>
        </authorList>
    </citation>
    <scope>NUCLEOTIDE SEQUENCE</scope>
    <source>
        <strain evidence="13">ATCC 38472_TT</strain>
    </source>
</reference>
<dbReference type="GO" id="GO:0004674">
    <property type="term" value="F:protein serine/threonine kinase activity"/>
    <property type="evidence" value="ECO:0007669"/>
    <property type="project" value="UniProtKB-KW"/>
</dbReference>
<organism evidence="13 14">
    <name type="scientific">Pythium oligandrum</name>
    <name type="common">Mycoparasitic fungus</name>
    <dbReference type="NCBI Taxonomy" id="41045"/>
    <lineage>
        <taxon>Eukaryota</taxon>
        <taxon>Sar</taxon>
        <taxon>Stramenopiles</taxon>
        <taxon>Oomycota</taxon>
        <taxon>Peronosporomycetes</taxon>
        <taxon>Pythiales</taxon>
        <taxon>Pythiaceae</taxon>
        <taxon>Pythium</taxon>
    </lineage>
</organism>
<dbReference type="InterPro" id="IPR017441">
    <property type="entry name" value="Protein_kinase_ATP_BS"/>
</dbReference>
<evidence type="ECO:0000256" key="5">
    <source>
        <dbReference type="ARBA" id="ARBA00022777"/>
    </source>
</evidence>
<feature type="region of interest" description="Disordered" evidence="11">
    <location>
        <begin position="485"/>
        <end position="517"/>
    </location>
</feature>
<evidence type="ECO:0000256" key="3">
    <source>
        <dbReference type="ARBA" id="ARBA00022679"/>
    </source>
</evidence>
<dbReference type="EMBL" id="SPLM01000040">
    <property type="protein sequence ID" value="TMW64234.1"/>
    <property type="molecule type" value="Genomic_DNA"/>
</dbReference>
<keyword evidence="2" id="KW-0723">Serine/threonine-protein kinase</keyword>
<evidence type="ECO:0000256" key="6">
    <source>
        <dbReference type="ARBA" id="ARBA00022840"/>
    </source>
</evidence>
<dbReference type="PROSITE" id="PS00107">
    <property type="entry name" value="PROTEIN_KINASE_ATP"/>
    <property type="match status" value="1"/>
</dbReference>
<evidence type="ECO:0000256" key="8">
    <source>
        <dbReference type="ARBA" id="ARBA00048679"/>
    </source>
</evidence>
<evidence type="ECO:0000256" key="1">
    <source>
        <dbReference type="ARBA" id="ARBA00012513"/>
    </source>
</evidence>
<dbReference type="EC" id="2.7.11.1" evidence="1"/>
<evidence type="ECO:0000256" key="9">
    <source>
        <dbReference type="PROSITE-ProRule" id="PRU10141"/>
    </source>
</evidence>
<evidence type="ECO:0000313" key="13">
    <source>
        <dbReference type="EMBL" id="TMW64234.1"/>
    </source>
</evidence>
<evidence type="ECO:0000256" key="10">
    <source>
        <dbReference type="SAM" id="Coils"/>
    </source>
</evidence>
<dbReference type="InterPro" id="IPR000719">
    <property type="entry name" value="Prot_kinase_dom"/>
</dbReference>
<dbReference type="PANTHER" id="PTHR44899:SF3">
    <property type="entry name" value="SERINE_THREONINE-PROTEIN KINASE NEK1"/>
    <property type="match status" value="1"/>
</dbReference>